<feature type="transmembrane region" description="Helical" evidence="2">
    <location>
        <begin position="28"/>
        <end position="48"/>
    </location>
</feature>
<dbReference type="Pfam" id="PF07963">
    <property type="entry name" value="N_methyl"/>
    <property type="match status" value="1"/>
</dbReference>
<dbReference type="AlphaFoldDB" id="A0A1I6S349"/>
<reference evidence="4" key="1">
    <citation type="submission" date="2016-10" db="EMBL/GenBank/DDBJ databases">
        <authorList>
            <person name="Varghese N."/>
            <person name="Submissions S."/>
        </authorList>
    </citation>
    <scope>NUCLEOTIDE SEQUENCE [LARGE SCALE GENOMIC DNA]</scope>
    <source>
        <strain evidence="4">ANC 5076</strain>
    </source>
</reference>
<dbReference type="PANTHER" id="PTHR30093:SF47">
    <property type="entry name" value="TYPE IV PILUS NON-CORE MINOR PILIN PILE"/>
    <property type="match status" value="1"/>
</dbReference>
<dbReference type="PRINTS" id="PR00813">
    <property type="entry name" value="BCTERIALGSPG"/>
</dbReference>
<dbReference type="InterPro" id="IPR012902">
    <property type="entry name" value="N_methyl_site"/>
</dbReference>
<dbReference type="GO" id="GO:0015628">
    <property type="term" value="P:protein secretion by the type II secretion system"/>
    <property type="evidence" value="ECO:0007669"/>
    <property type="project" value="InterPro"/>
</dbReference>
<dbReference type="GO" id="GO:0043683">
    <property type="term" value="P:type IV pilus assembly"/>
    <property type="evidence" value="ECO:0007669"/>
    <property type="project" value="InterPro"/>
</dbReference>
<evidence type="ECO:0000256" key="1">
    <source>
        <dbReference type="ARBA" id="ARBA00022481"/>
    </source>
</evidence>
<dbReference type="PANTHER" id="PTHR30093">
    <property type="entry name" value="GENERAL SECRETION PATHWAY PROTEIN G"/>
    <property type="match status" value="1"/>
</dbReference>
<sequence>MEIITKQQACVISPMTCTSHRSGAIRGFTLIELMIVVVIIAILAAIAIPSYQEYARRSNASMAQQEMQKIAEQLERHKAKNFTYRDFDPNYIYGQTGALTSVTLPRGATGSAIKYTITIRDAEAPTKLLTDTTIRARGWAILATSSDTRNYNLLITSAGLRCKNKFSSLVTYINCGTPSTGSEEW</sequence>
<keyword evidence="4" id="KW-1185">Reference proteome</keyword>
<dbReference type="InterPro" id="IPR045584">
    <property type="entry name" value="Pilin-like"/>
</dbReference>
<dbReference type="NCBIfam" id="TIGR02532">
    <property type="entry name" value="IV_pilin_GFxxxE"/>
    <property type="match status" value="1"/>
</dbReference>
<gene>
    <name evidence="3" type="ORF">SAMN05444586_100684</name>
</gene>
<dbReference type="Pfam" id="PF16732">
    <property type="entry name" value="ComP_DUS"/>
    <property type="match status" value="1"/>
</dbReference>
<evidence type="ECO:0000313" key="4">
    <source>
        <dbReference type="Proteomes" id="UP000182827"/>
    </source>
</evidence>
<evidence type="ECO:0000256" key="2">
    <source>
        <dbReference type="SAM" id="Phobius"/>
    </source>
</evidence>
<dbReference type="GO" id="GO:0015627">
    <property type="term" value="C:type II protein secretion system complex"/>
    <property type="evidence" value="ECO:0007669"/>
    <property type="project" value="InterPro"/>
</dbReference>
<dbReference type="PROSITE" id="PS00409">
    <property type="entry name" value="PROKAR_NTER_METHYL"/>
    <property type="match status" value="1"/>
</dbReference>
<keyword evidence="2" id="KW-0812">Transmembrane</keyword>
<keyword evidence="2" id="KW-1133">Transmembrane helix</keyword>
<protein>
    <submittedName>
        <fullName evidence="3">Type IV pilus assembly protein PilE</fullName>
    </submittedName>
</protein>
<keyword evidence="2" id="KW-0472">Membrane</keyword>
<dbReference type="EMBL" id="FOZU01000006">
    <property type="protein sequence ID" value="SFS71300.1"/>
    <property type="molecule type" value="Genomic_DNA"/>
</dbReference>
<dbReference type="InterPro" id="IPR031982">
    <property type="entry name" value="PilE-like"/>
</dbReference>
<dbReference type="Gene3D" id="3.30.700.10">
    <property type="entry name" value="Glycoprotein, Type 4 Pilin"/>
    <property type="match status" value="1"/>
</dbReference>
<accession>A0A1I6S349</accession>
<dbReference type="InterPro" id="IPR000983">
    <property type="entry name" value="Bac_GSPG_pilin"/>
</dbReference>
<organism evidence="3 4">
    <name type="scientific">Acinetobacter bohemicus</name>
    <dbReference type="NCBI Taxonomy" id="1435036"/>
    <lineage>
        <taxon>Bacteria</taxon>
        <taxon>Pseudomonadati</taxon>
        <taxon>Pseudomonadota</taxon>
        <taxon>Gammaproteobacteria</taxon>
        <taxon>Moraxellales</taxon>
        <taxon>Moraxellaceae</taxon>
        <taxon>Acinetobacter</taxon>
    </lineage>
</organism>
<proteinExistence type="predicted"/>
<dbReference type="Proteomes" id="UP000182827">
    <property type="component" value="Unassembled WGS sequence"/>
</dbReference>
<keyword evidence="1" id="KW-0488">Methylation</keyword>
<dbReference type="SUPFAM" id="SSF54523">
    <property type="entry name" value="Pili subunits"/>
    <property type="match status" value="1"/>
</dbReference>
<name>A0A1I6S349_9GAMM</name>
<evidence type="ECO:0000313" key="3">
    <source>
        <dbReference type="EMBL" id="SFS71300.1"/>
    </source>
</evidence>